<evidence type="ECO:0000313" key="2">
    <source>
        <dbReference type="Proteomes" id="UP000789366"/>
    </source>
</evidence>
<evidence type="ECO:0000313" key="1">
    <source>
        <dbReference type="EMBL" id="CAG8499239.1"/>
    </source>
</evidence>
<dbReference type="Proteomes" id="UP000789366">
    <property type="component" value="Unassembled WGS sequence"/>
</dbReference>
<protein>
    <submittedName>
        <fullName evidence="1">15848_t:CDS:1</fullName>
    </submittedName>
</protein>
<name>A0ACA9KXZ4_9GLOM</name>
<accession>A0ACA9KXZ4</accession>
<keyword evidence="2" id="KW-1185">Reference proteome</keyword>
<organism evidence="1 2">
    <name type="scientific">Cetraspora pellucida</name>
    <dbReference type="NCBI Taxonomy" id="1433469"/>
    <lineage>
        <taxon>Eukaryota</taxon>
        <taxon>Fungi</taxon>
        <taxon>Fungi incertae sedis</taxon>
        <taxon>Mucoromycota</taxon>
        <taxon>Glomeromycotina</taxon>
        <taxon>Glomeromycetes</taxon>
        <taxon>Diversisporales</taxon>
        <taxon>Gigasporaceae</taxon>
        <taxon>Cetraspora</taxon>
    </lineage>
</organism>
<sequence>MTLVSVNDHETQVLYELQGILHAIDAINRTLTNLIQLTSSGGRLDESQRTAKIGIEKLKEQIYYRGPSEKLPEMQH</sequence>
<reference evidence="1" key="1">
    <citation type="submission" date="2021-06" db="EMBL/GenBank/DDBJ databases">
        <authorList>
            <person name="Kallberg Y."/>
            <person name="Tangrot J."/>
            <person name="Rosling A."/>
        </authorList>
    </citation>
    <scope>NUCLEOTIDE SEQUENCE</scope>
    <source>
        <strain evidence="1">28 12/20/2015</strain>
    </source>
</reference>
<dbReference type="EMBL" id="CAJVPW010002106">
    <property type="protein sequence ID" value="CAG8499239.1"/>
    <property type="molecule type" value="Genomic_DNA"/>
</dbReference>
<comment type="caution">
    <text evidence="1">The sequence shown here is derived from an EMBL/GenBank/DDBJ whole genome shotgun (WGS) entry which is preliminary data.</text>
</comment>
<proteinExistence type="predicted"/>
<gene>
    <name evidence="1" type="ORF">SPELUC_LOCUS2933</name>
</gene>